<evidence type="ECO:0000313" key="7">
    <source>
        <dbReference type="EMBL" id="OEL14760.1"/>
    </source>
</evidence>
<protein>
    <submittedName>
        <fullName evidence="7">Carotenoid cleavage dioxygenase 8-like protein B, chloroplastic</fullName>
    </submittedName>
</protein>
<evidence type="ECO:0000256" key="5">
    <source>
        <dbReference type="ARBA" id="ARBA00022964"/>
    </source>
</evidence>
<proteinExistence type="inferred from homology"/>
<keyword evidence="5 7" id="KW-0223">Dioxygenase</keyword>
<dbReference type="GO" id="GO:0016121">
    <property type="term" value="P:carotene catabolic process"/>
    <property type="evidence" value="ECO:0007669"/>
    <property type="project" value="TreeGrafter"/>
</dbReference>
<dbReference type="OrthoDB" id="407010at2759"/>
<evidence type="ECO:0000256" key="6">
    <source>
        <dbReference type="ARBA" id="ARBA00023004"/>
    </source>
</evidence>
<name>A0A1E5UPH0_9POAL</name>
<dbReference type="EMBL" id="LWDX02069072">
    <property type="protein sequence ID" value="OEL14760.1"/>
    <property type="molecule type" value="Genomic_DNA"/>
</dbReference>
<keyword evidence="5 7" id="KW-0560">Oxidoreductase</keyword>
<dbReference type="STRING" id="888268.A0A1E5UPH0"/>
<reference evidence="7 8" key="1">
    <citation type="submission" date="2016-09" db="EMBL/GenBank/DDBJ databases">
        <title>The draft genome of Dichanthelium oligosanthes: A C3 panicoid grass species.</title>
        <authorList>
            <person name="Studer A.J."/>
            <person name="Schnable J.C."/>
            <person name="Brutnell T.P."/>
        </authorList>
    </citation>
    <scope>NUCLEOTIDE SEQUENCE [LARGE SCALE GENOMIC DNA]</scope>
    <source>
        <strain evidence="8">cv. Kellogg 1175</strain>
        <tissue evidence="7">Leaf</tissue>
    </source>
</reference>
<dbReference type="InterPro" id="IPR004294">
    <property type="entry name" value="Carotenoid_Oase"/>
</dbReference>
<dbReference type="Pfam" id="PF03055">
    <property type="entry name" value="RPE65"/>
    <property type="match status" value="1"/>
</dbReference>
<dbReference type="GO" id="GO:0010436">
    <property type="term" value="F:carotenoid dioxygenase activity"/>
    <property type="evidence" value="ECO:0007669"/>
    <property type="project" value="TreeGrafter"/>
</dbReference>
<evidence type="ECO:0000256" key="2">
    <source>
        <dbReference type="ARBA" id="ARBA00006787"/>
    </source>
</evidence>
<evidence type="ECO:0000313" key="8">
    <source>
        <dbReference type="Proteomes" id="UP000095767"/>
    </source>
</evidence>
<dbReference type="Proteomes" id="UP000095767">
    <property type="component" value="Unassembled WGS sequence"/>
</dbReference>
<dbReference type="AlphaFoldDB" id="A0A1E5UPH0"/>
<dbReference type="PANTHER" id="PTHR10543:SF102">
    <property type="entry name" value="CAROTENOID CLEAVAGE DIOXYGENASE 8"/>
    <property type="match status" value="1"/>
</dbReference>
<organism evidence="7 8">
    <name type="scientific">Dichanthelium oligosanthes</name>
    <dbReference type="NCBI Taxonomy" id="888268"/>
    <lineage>
        <taxon>Eukaryota</taxon>
        <taxon>Viridiplantae</taxon>
        <taxon>Streptophyta</taxon>
        <taxon>Embryophyta</taxon>
        <taxon>Tracheophyta</taxon>
        <taxon>Spermatophyta</taxon>
        <taxon>Magnoliopsida</taxon>
        <taxon>Liliopsida</taxon>
        <taxon>Poales</taxon>
        <taxon>Poaceae</taxon>
        <taxon>PACMAD clade</taxon>
        <taxon>Panicoideae</taxon>
        <taxon>Panicodae</taxon>
        <taxon>Paniceae</taxon>
        <taxon>Dichantheliinae</taxon>
        <taxon>Dichanthelium</taxon>
    </lineage>
</organism>
<evidence type="ECO:0000256" key="1">
    <source>
        <dbReference type="ARBA" id="ARBA00001954"/>
    </source>
</evidence>
<evidence type="ECO:0000256" key="4">
    <source>
        <dbReference type="ARBA" id="ARBA00022946"/>
    </source>
</evidence>
<keyword evidence="3" id="KW-0479">Metal-binding</keyword>
<keyword evidence="4" id="KW-0809">Transit peptide</keyword>
<accession>A0A1E5UPH0</accession>
<dbReference type="GO" id="GO:0009507">
    <property type="term" value="C:chloroplast"/>
    <property type="evidence" value="ECO:0007669"/>
    <property type="project" value="TreeGrafter"/>
</dbReference>
<evidence type="ECO:0000256" key="3">
    <source>
        <dbReference type="ARBA" id="ARBA00022723"/>
    </source>
</evidence>
<comment type="cofactor">
    <cofactor evidence="1">
        <name>Fe(2+)</name>
        <dbReference type="ChEBI" id="CHEBI:29033"/>
    </cofactor>
</comment>
<keyword evidence="8" id="KW-1185">Reference proteome</keyword>
<dbReference type="PANTHER" id="PTHR10543">
    <property type="entry name" value="BETA-CAROTENE DIOXYGENASE"/>
    <property type="match status" value="1"/>
</dbReference>
<comment type="caution">
    <text evidence="7">The sequence shown here is derived from an EMBL/GenBank/DDBJ whole genome shotgun (WGS) entry which is preliminary data.</text>
</comment>
<keyword evidence="6" id="KW-0408">Iron</keyword>
<dbReference type="GO" id="GO:0046872">
    <property type="term" value="F:metal ion binding"/>
    <property type="evidence" value="ECO:0007669"/>
    <property type="project" value="UniProtKB-KW"/>
</dbReference>
<comment type="similarity">
    <text evidence="2">Belongs to the carotenoid oxygenase family.</text>
</comment>
<sequence length="169" mass="18064">MASYPHTLCTAANPSSSSSLYASISPPQQPNHQQIISAKPHRLRISRRCMAVAAAGDDCGGAKHSAAWTSTWRERWQGGLANGTYLRNGPGVWEVGDHAFHHVFDGYATLLRISIRGALGRATGAHRQIDSDAYRAARAHCTVMSDNANTAVVPLGDGRVVCLADVTKS</sequence>
<gene>
    <name evidence="7" type="ORF">BAE44_0024220</name>
</gene>